<dbReference type="EMBL" id="JACAZH010000004">
    <property type="protein sequence ID" value="KAF7371097.1"/>
    <property type="molecule type" value="Genomic_DNA"/>
</dbReference>
<feature type="region of interest" description="Disordered" evidence="1">
    <location>
        <begin position="171"/>
        <end position="192"/>
    </location>
</feature>
<evidence type="ECO:0008006" key="4">
    <source>
        <dbReference type="Google" id="ProtNLM"/>
    </source>
</evidence>
<feature type="region of interest" description="Disordered" evidence="1">
    <location>
        <begin position="256"/>
        <end position="283"/>
    </location>
</feature>
<proteinExistence type="predicted"/>
<dbReference type="OrthoDB" id="3003917at2759"/>
<feature type="region of interest" description="Disordered" evidence="1">
    <location>
        <begin position="296"/>
        <end position="326"/>
    </location>
</feature>
<reference evidence="2" key="1">
    <citation type="submission" date="2020-05" db="EMBL/GenBank/DDBJ databases">
        <title>Mycena genomes resolve the evolution of fungal bioluminescence.</title>
        <authorList>
            <person name="Tsai I.J."/>
        </authorList>
    </citation>
    <scope>NUCLEOTIDE SEQUENCE</scope>
    <source>
        <strain evidence="2">160909Yilan</strain>
    </source>
</reference>
<feature type="compositionally biased region" description="Basic and acidic residues" evidence="1">
    <location>
        <begin position="307"/>
        <end position="319"/>
    </location>
</feature>
<sequence length="393" mass="45302">MALKPLHYTIPDTPRVLWTATQEKSISHEFPLNVQNESCEDFVARTYFQFLWLPESTMPLGLLVPSLLRVHASDAALHAMLERLLLTTRSVTNKYHVELPYILANGGGQGEEEESIMWFAVTHEKSENEEDQDPWLNDAWRSKWMDRMERREVQVQILLYLLKLSLPSLPDAPSPSKKRRKIGEPPPPSFEDRLEAFMDKLSMWQLVNTLDHGMLHHRKEDRDWMQVFCEDVVEPRFGASLPAQIELLRSKIFPHSPFSDSSDSENGRATSPDIPTKRARGSSILEVKKATLEPARSRSRSLSVTLAEERERERGERDGSVGARKRVLNREVSMKRAFKPRERDRAEIERKEKEKAEEKLRAEEARVAAMKERERSLGVTLVDATPVKSRTTK</sequence>
<dbReference type="AlphaFoldDB" id="A0A8H7DFF9"/>
<keyword evidence="3" id="KW-1185">Reference proteome</keyword>
<organism evidence="2 3">
    <name type="scientific">Mycena sanguinolenta</name>
    <dbReference type="NCBI Taxonomy" id="230812"/>
    <lineage>
        <taxon>Eukaryota</taxon>
        <taxon>Fungi</taxon>
        <taxon>Dikarya</taxon>
        <taxon>Basidiomycota</taxon>
        <taxon>Agaricomycotina</taxon>
        <taxon>Agaricomycetes</taxon>
        <taxon>Agaricomycetidae</taxon>
        <taxon>Agaricales</taxon>
        <taxon>Marasmiineae</taxon>
        <taxon>Mycenaceae</taxon>
        <taxon>Mycena</taxon>
    </lineage>
</organism>
<protein>
    <recommendedName>
        <fullName evidence="4">DNA replication regulator Sld3 C-terminal domain-containing protein</fullName>
    </recommendedName>
</protein>
<gene>
    <name evidence="2" type="ORF">MSAN_00744500</name>
</gene>
<comment type="caution">
    <text evidence="2">The sequence shown here is derived from an EMBL/GenBank/DDBJ whole genome shotgun (WGS) entry which is preliminary data.</text>
</comment>
<accession>A0A8H7DFF9</accession>
<evidence type="ECO:0000313" key="3">
    <source>
        <dbReference type="Proteomes" id="UP000623467"/>
    </source>
</evidence>
<name>A0A8H7DFF9_9AGAR</name>
<dbReference type="Gene3D" id="1.20.58.2130">
    <property type="match status" value="1"/>
</dbReference>
<feature type="region of interest" description="Disordered" evidence="1">
    <location>
        <begin position="338"/>
        <end position="360"/>
    </location>
</feature>
<evidence type="ECO:0000256" key="1">
    <source>
        <dbReference type="SAM" id="MobiDB-lite"/>
    </source>
</evidence>
<evidence type="ECO:0000313" key="2">
    <source>
        <dbReference type="EMBL" id="KAF7371097.1"/>
    </source>
</evidence>
<dbReference type="Proteomes" id="UP000623467">
    <property type="component" value="Unassembled WGS sequence"/>
</dbReference>